<dbReference type="RefSeq" id="WP_261501648.1">
    <property type="nucleotide sequence ID" value="NZ_JAODYH010000008.1"/>
</dbReference>
<gene>
    <name evidence="2" type="ORF">N0K08_17295</name>
</gene>
<feature type="compositionally biased region" description="Polar residues" evidence="1">
    <location>
        <begin position="386"/>
        <end position="406"/>
    </location>
</feature>
<protein>
    <recommendedName>
        <fullName evidence="4">ParB/Sulfiredoxin domain-containing protein</fullName>
    </recommendedName>
</protein>
<evidence type="ECO:0000313" key="3">
    <source>
        <dbReference type="Proteomes" id="UP001525968"/>
    </source>
</evidence>
<feature type="compositionally biased region" description="Polar residues" evidence="1">
    <location>
        <begin position="325"/>
        <end position="334"/>
    </location>
</feature>
<feature type="region of interest" description="Disordered" evidence="1">
    <location>
        <begin position="289"/>
        <end position="334"/>
    </location>
</feature>
<name>A0ABT2PRA8_9BURK</name>
<reference evidence="2 3" key="1">
    <citation type="submission" date="2022-09" db="EMBL/GenBank/DDBJ databases">
        <title>Draft genome of isolate Be4.</title>
        <authorList>
            <person name="Sanchez-Castro I."/>
            <person name="Martinez-Rodriguez P."/>
            <person name="Descostes M."/>
            <person name="Merroun M."/>
        </authorList>
    </citation>
    <scope>NUCLEOTIDE SEQUENCE [LARGE SCALE GENOMIC DNA]</scope>
    <source>
        <strain evidence="2 3">Be4</strain>
    </source>
</reference>
<organism evidence="2 3">
    <name type="scientific">Acidovorax bellezanensis</name>
    <dbReference type="NCBI Taxonomy" id="2976702"/>
    <lineage>
        <taxon>Bacteria</taxon>
        <taxon>Pseudomonadati</taxon>
        <taxon>Pseudomonadota</taxon>
        <taxon>Betaproteobacteria</taxon>
        <taxon>Burkholderiales</taxon>
        <taxon>Comamonadaceae</taxon>
        <taxon>Acidovorax</taxon>
    </lineage>
</organism>
<keyword evidence="3" id="KW-1185">Reference proteome</keyword>
<accession>A0ABT2PRA8</accession>
<sequence length="559" mass="62127">MIKKVSTEYFKISAKNIHLDSDNPRHDYKSRESEIIRALCNDKLVALAKDIAEMESLSPLEIIGVVPSEDTKGHYIALEGNRRTCALLLLADPGRAPDTAFKERFERIAKSRNVPKELNTYIFSDRKAAQPWLDRRHMGTQDGVGTDGWDAEAKARRASKDNAEKSTAHANILALAVVDRLIGIGRIDDQQKKQIKITTLARYLNSKSRQTIIGIGGLSNNNHLIYTHNPYIIDGILEKFSLDSIPTSKNERAIVHSRADARECLNYLLDIARNKFPPETKLSQPIEILSNTPTSAPPNPKPSSIGGSSNYSTSNSNNTGATNSFGPQLNQEEQKNPYNTDYAQQHATALSTALMSNGSDETTVIDPAPSTENEDSDLFNAFTADPESQPTVSSANETYGGTSSVRSVKDRSERNKVLESRFLVKIDDKILIKLRKEMLITETDEHEFAANYLLRAFVERILVLYYRRTNSTRKYGNDLELVQRCAQDSKAAEAPRNVQDILNQASTNSHVAHSLYTLGTGIHGGTIPNKRQLNGVFDTWEPALRYMLDAIPVSTSPIP</sequence>
<proteinExistence type="predicted"/>
<feature type="region of interest" description="Disordered" evidence="1">
    <location>
        <begin position="359"/>
        <end position="411"/>
    </location>
</feature>
<comment type="caution">
    <text evidence="2">The sequence shown here is derived from an EMBL/GenBank/DDBJ whole genome shotgun (WGS) entry which is preliminary data.</text>
</comment>
<evidence type="ECO:0008006" key="4">
    <source>
        <dbReference type="Google" id="ProtNLM"/>
    </source>
</evidence>
<evidence type="ECO:0000313" key="2">
    <source>
        <dbReference type="EMBL" id="MCT9812401.1"/>
    </source>
</evidence>
<dbReference type="EMBL" id="JAODYH010000008">
    <property type="protein sequence ID" value="MCT9812401.1"/>
    <property type="molecule type" value="Genomic_DNA"/>
</dbReference>
<evidence type="ECO:0000256" key="1">
    <source>
        <dbReference type="SAM" id="MobiDB-lite"/>
    </source>
</evidence>
<dbReference type="Proteomes" id="UP001525968">
    <property type="component" value="Unassembled WGS sequence"/>
</dbReference>
<feature type="compositionally biased region" description="Low complexity" evidence="1">
    <location>
        <begin position="303"/>
        <end position="324"/>
    </location>
</feature>